<reference evidence="1" key="1">
    <citation type="journal article" date="2014" name="Int. J. Syst. Evol. Microbiol.">
        <title>Complete genome sequence of Corynebacterium casei LMG S-19264T (=DSM 44701T), isolated from a smear-ripened cheese.</title>
        <authorList>
            <consortium name="US DOE Joint Genome Institute (JGI-PGF)"/>
            <person name="Walter F."/>
            <person name="Albersmeier A."/>
            <person name="Kalinowski J."/>
            <person name="Ruckert C."/>
        </authorList>
    </citation>
    <scope>NUCLEOTIDE SEQUENCE</scope>
    <source>
        <strain evidence="1">CGMCC 1.7081</strain>
    </source>
</reference>
<dbReference type="AlphaFoldDB" id="A0A8J3MBH4"/>
<proteinExistence type="predicted"/>
<reference evidence="1" key="2">
    <citation type="submission" date="2020-09" db="EMBL/GenBank/DDBJ databases">
        <authorList>
            <person name="Sun Q."/>
            <person name="Zhou Y."/>
        </authorList>
    </citation>
    <scope>NUCLEOTIDE SEQUENCE</scope>
    <source>
        <strain evidence="1">CGMCC 1.7081</strain>
    </source>
</reference>
<keyword evidence="2" id="KW-1185">Reference proteome</keyword>
<dbReference type="Proteomes" id="UP000611500">
    <property type="component" value="Unassembled WGS sequence"/>
</dbReference>
<dbReference type="RefSeq" id="WP_051312217.1">
    <property type="nucleotide sequence ID" value="NZ_BNAP01000002.1"/>
</dbReference>
<dbReference type="EMBL" id="BNAP01000002">
    <property type="protein sequence ID" value="GHG83485.1"/>
    <property type="molecule type" value="Genomic_DNA"/>
</dbReference>
<name>A0A8J3MBH4_9RHOB</name>
<gene>
    <name evidence="1" type="ORF">GCM10010961_08910</name>
</gene>
<evidence type="ECO:0000313" key="2">
    <source>
        <dbReference type="Proteomes" id="UP000611500"/>
    </source>
</evidence>
<organism evidence="1 2">
    <name type="scientific">Pseudodonghicola xiamenensis</name>
    <dbReference type="NCBI Taxonomy" id="337702"/>
    <lineage>
        <taxon>Bacteria</taxon>
        <taxon>Pseudomonadati</taxon>
        <taxon>Pseudomonadota</taxon>
        <taxon>Alphaproteobacteria</taxon>
        <taxon>Rhodobacterales</taxon>
        <taxon>Paracoccaceae</taxon>
        <taxon>Pseudodonghicola</taxon>
    </lineage>
</organism>
<protein>
    <submittedName>
        <fullName evidence="1">Uncharacterized protein</fullName>
    </submittedName>
</protein>
<comment type="caution">
    <text evidence="1">The sequence shown here is derived from an EMBL/GenBank/DDBJ whole genome shotgun (WGS) entry which is preliminary data.</text>
</comment>
<accession>A0A8J3MBH4</accession>
<sequence>MSGSSPPLRALLAKDFANARDWQELQDRLHRRGYALREAGAGLALVHASTGERVAKASDLGYSYARLLSRLKTPFPGHSHRYLAPRARPGL</sequence>
<evidence type="ECO:0000313" key="1">
    <source>
        <dbReference type="EMBL" id="GHG83485.1"/>
    </source>
</evidence>